<name>A0A0M1P396_9BACL</name>
<gene>
    <name evidence="1" type="ORF">AM231_06170</name>
</gene>
<dbReference type="OrthoDB" id="1624444at2"/>
<dbReference type="PATRIC" id="fig|1705565.3.peg.3134"/>
<reference evidence="2" key="1">
    <citation type="submission" date="2015-08" db="EMBL/GenBank/DDBJ databases">
        <title>Genome sequencing project for genomic taxonomy and phylogenomics of Bacillus-like bacteria.</title>
        <authorList>
            <person name="Liu B."/>
            <person name="Wang J."/>
            <person name="Zhu Y."/>
            <person name="Liu G."/>
            <person name="Chen Q."/>
            <person name="Chen Z."/>
            <person name="Lan J."/>
            <person name="Che J."/>
            <person name="Ge C."/>
            <person name="Shi H."/>
            <person name="Pan Z."/>
            <person name="Liu X."/>
        </authorList>
    </citation>
    <scope>NUCLEOTIDE SEQUENCE [LARGE SCALE GENOMIC DNA]</scope>
    <source>
        <strain evidence="2">FJAT-22460</strain>
    </source>
</reference>
<evidence type="ECO:0008006" key="3">
    <source>
        <dbReference type="Google" id="ProtNLM"/>
    </source>
</evidence>
<dbReference type="Proteomes" id="UP000036932">
    <property type="component" value="Unassembled WGS sequence"/>
</dbReference>
<dbReference type="AlphaFoldDB" id="A0A0M1P396"/>
<dbReference type="EMBL" id="LIUT01000001">
    <property type="protein sequence ID" value="KOR88785.1"/>
    <property type="molecule type" value="Genomic_DNA"/>
</dbReference>
<accession>A0A0M1P396</accession>
<dbReference type="RefSeq" id="WP_054401704.1">
    <property type="nucleotide sequence ID" value="NZ_LIUT01000001.1"/>
</dbReference>
<keyword evidence="2" id="KW-1185">Reference proteome</keyword>
<organism evidence="1 2">
    <name type="scientific">Paenibacillus solani</name>
    <dbReference type="NCBI Taxonomy" id="1705565"/>
    <lineage>
        <taxon>Bacteria</taxon>
        <taxon>Bacillati</taxon>
        <taxon>Bacillota</taxon>
        <taxon>Bacilli</taxon>
        <taxon>Bacillales</taxon>
        <taxon>Paenibacillaceae</taxon>
        <taxon>Paenibacillus</taxon>
    </lineage>
</organism>
<evidence type="ECO:0000313" key="2">
    <source>
        <dbReference type="Proteomes" id="UP000036932"/>
    </source>
</evidence>
<comment type="caution">
    <text evidence="1">The sequence shown here is derived from an EMBL/GenBank/DDBJ whole genome shotgun (WGS) entry which is preliminary data.</text>
</comment>
<evidence type="ECO:0000313" key="1">
    <source>
        <dbReference type="EMBL" id="KOR88785.1"/>
    </source>
</evidence>
<sequence>MATTPNLNLPLIDENTVNDVPRDFNALAEAIDVAVGGVETEIEGLKQSGVDGKNRLETAIIAKKGTVSKQGQVATFAELDTGIRSIPVGIDTSDATAAAGDIISPKTAYGPNGKITGTIPDRGAGGIVTPGTTDQTKAAGRYTSAITIKGEPNLIAGNLPKDKTFFGITGLLERMTTAEKQAIANAITGKGVAASVNDTNTVLANKIGQIKTELKSASGSLTVQSVDNYPYQVTNLAFKPVLIVAHVYLRIGSTYTATTRGYIFADAFGFLSEAAKIDYHNPNEQESSGSSSVAIASAQFGSNSVTFTLSSRLYYASNIPYVVYGI</sequence>
<proteinExistence type="predicted"/>
<protein>
    <recommendedName>
        <fullName evidence="3">Tail fiber protein</fullName>
    </recommendedName>
</protein>